<gene>
    <name evidence="1" type="ORF">CDAR_427861</name>
</gene>
<dbReference type="AlphaFoldDB" id="A0AAV4QCR1"/>
<proteinExistence type="predicted"/>
<dbReference type="Proteomes" id="UP001054837">
    <property type="component" value="Unassembled WGS sequence"/>
</dbReference>
<accession>A0AAV4QCR1</accession>
<evidence type="ECO:0000313" key="2">
    <source>
        <dbReference type="Proteomes" id="UP001054837"/>
    </source>
</evidence>
<comment type="caution">
    <text evidence="1">The sequence shown here is derived from an EMBL/GenBank/DDBJ whole genome shotgun (WGS) entry which is preliminary data.</text>
</comment>
<name>A0AAV4QCR1_9ARAC</name>
<sequence>MRAPLRRGLSLRGKQPDRAVASERSSFVVLTSESAHELRTRAIPVPSWGKFCDLNRSSAVKDTFDHISFASVFLLGKEKKKKTDWFLLFFFYIFIITKEDFC</sequence>
<reference evidence="1 2" key="1">
    <citation type="submission" date="2021-06" db="EMBL/GenBank/DDBJ databases">
        <title>Caerostris darwini draft genome.</title>
        <authorList>
            <person name="Kono N."/>
            <person name="Arakawa K."/>
        </authorList>
    </citation>
    <scope>NUCLEOTIDE SEQUENCE [LARGE SCALE GENOMIC DNA]</scope>
</reference>
<organism evidence="1 2">
    <name type="scientific">Caerostris darwini</name>
    <dbReference type="NCBI Taxonomy" id="1538125"/>
    <lineage>
        <taxon>Eukaryota</taxon>
        <taxon>Metazoa</taxon>
        <taxon>Ecdysozoa</taxon>
        <taxon>Arthropoda</taxon>
        <taxon>Chelicerata</taxon>
        <taxon>Arachnida</taxon>
        <taxon>Araneae</taxon>
        <taxon>Araneomorphae</taxon>
        <taxon>Entelegynae</taxon>
        <taxon>Araneoidea</taxon>
        <taxon>Araneidae</taxon>
        <taxon>Caerostris</taxon>
    </lineage>
</organism>
<evidence type="ECO:0000313" key="1">
    <source>
        <dbReference type="EMBL" id="GIY05810.1"/>
    </source>
</evidence>
<dbReference type="EMBL" id="BPLQ01004125">
    <property type="protein sequence ID" value="GIY05810.1"/>
    <property type="molecule type" value="Genomic_DNA"/>
</dbReference>
<keyword evidence="2" id="KW-1185">Reference proteome</keyword>
<protein>
    <submittedName>
        <fullName evidence="1">Uncharacterized protein</fullName>
    </submittedName>
</protein>